<dbReference type="InterPro" id="IPR050545">
    <property type="entry name" value="Mycobact_MmpL"/>
</dbReference>
<feature type="transmembrane region" description="Helical" evidence="7">
    <location>
        <begin position="651"/>
        <end position="668"/>
    </location>
</feature>
<dbReference type="Gene3D" id="1.20.1640.10">
    <property type="entry name" value="Multidrug efflux transporter AcrB transmembrane domain"/>
    <property type="match status" value="2"/>
</dbReference>
<feature type="transmembrane region" description="Helical" evidence="7">
    <location>
        <begin position="680"/>
        <end position="697"/>
    </location>
</feature>
<comment type="subcellular location">
    <subcellularLocation>
        <location evidence="1">Cell membrane</location>
        <topology evidence="1">Multi-pass membrane protein</topology>
    </subcellularLocation>
</comment>
<feature type="transmembrane region" description="Helical" evidence="7">
    <location>
        <begin position="428"/>
        <end position="451"/>
    </location>
</feature>
<organism evidence="9 10">
    <name type="scientific">Candidatus Nitrohelix vancouverensis</name>
    <dbReference type="NCBI Taxonomy" id="2705534"/>
    <lineage>
        <taxon>Bacteria</taxon>
        <taxon>Pseudomonadati</taxon>
        <taxon>Nitrospinota/Tectimicrobiota group</taxon>
        <taxon>Nitrospinota</taxon>
        <taxon>Nitrospinia</taxon>
        <taxon>Nitrospinales</taxon>
        <taxon>Nitrospinaceae</taxon>
        <taxon>Candidatus Nitrohelix</taxon>
    </lineage>
</organism>
<keyword evidence="5 7" id="KW-0472">Membrane</keyword>
<dbReference type="InterPro" id="IPR000731">
    <property type="entry name" value="SSD"/>
</dbReference>
<evidence type="ECO:0000256" key="6">
    <source>
        <dbReference type="SAM" id="Coils"/>
    </source>
</evidence>
<dbReference type="PROSITE" id="PS50156">
    <property type="entry name" value="SSD"/>
    <property type="match status" value="1"/>
</dbReference>
<dbReference type="GO" id="GO:0005886">
    <property type="term" value="C:plasma membrane"/>
    <property type="evidence" value="ECO:0007669"/>
    <property type="project" value="UniProtKB-SubCell"/>
</dbReference>
<accession>A0A7T0G325</accession>
<dbReference type="EMBL" id="CP048620">
    <property type="protein sequence ID" value="QPJ64950.1"/>
    <property type="molecule type" value="Genomic_DNA"/>
</dbReference>
<evidence type="ECO:0000256" key="4">
    <source>
        <dbReference type="ARBA" id="ARBA00022989"/>
    </source>
</evidence>
<feature type="transmembrane region" description="Helical" evidence="7">
    <location>
        <begin position="357"/>
        <end position="375"/>
    </location>
</feature>
<evidence type="ECO:0000313" key="9">
    <source>
        <dbReference type="EMBL" id="QPJ64950.1"/>
    </source>
</evidence>
<dbReference type="Proteomes" id="UP000594464">
    <property type="component" value="Chromosome"/>
</dbReference>
<keyword evidence="2" id="KW-1003">Cell membrane</keyword>
<proteinExistence type="predicted"/>
<evidence type="ECO:0000256" key="3">
    <source>
        <dbReference type="ARBA" id="ARBA00022692"/>
    </source>
</evidence>
<feature type="transmembrane region" description="Helical" evidence="7">
    <location>
        <begin position="381"/>
        <end position="407"/>
    </location>
</feature>
<dbReference type="KEGG" id="nva:G3M78_05940"/>
<evidence type="ECO:0000256" key="1">
    <source>
        <dbReference type="ARBA" id="ARBA00004651"/>
    </source>
</evidence>
<dbReference type="PANTHER" id="PTHR33406">
    <property type="entry name" value="MEMBRANE PROTEIN MJ1562-RELATED"/>
    <property type="match status" value="1"/>
</dbReference>
<feature type="coiled-coil region" evidence="6">
    <location>
        <begin position="610"/>
        <end position="637"/>
    </location>
</feature>
<keyword evidence="3 7" id="KW-0812">Transmembrane</keyword>
<dbReference type="Pfam" id="PF03176">
    <property type="entry name" value="MMPL"/>
    <property type="match status" value="2"/>
</dbReference>
<evidence type="ECO:0000313" key="10">
    <source>
        <dbReference type="Proteomes" id="UP000594464"/>
    </source>
</evidence>
<feature type="transmembrane region" description="Helical" evidence="7">
    <location>
        <begin position="774"/>
        <end position="796"/>
    </location>
</feature>
<gene>
    <name evidence="9" type="ORF">G3M78_05940</name>
</gene>
<feature type="transmembrane region" description="Helical" evidence="7">
    <location>
        <begin position="308"/>
        <end position="329"/>
    </location>
</feature>
<evidence type="ECO:0000256" key="2">
    <source>
        <dbReference type="ARBA" id="ARBA00022475"/>
    </source>
</evidence>
<keyword evidence="4 7" id="KW-1133">Transmembrane helix</keyword>
<reference evidence="10" key="1">
    <citation type="submission" date="2020-02" db="EMBL/GenBank/DDBJ databases">
        <title>Genomic and physiological characterization of two novel Nitrospinaceae genera.</title>
        <authorList>
            <person name="Mueller A.J."/>
            <person name="Jung M.-Y."/>
            <person name="Strachan C.R."/>
            <person name="Herbold C.W."/>
            <person name="Kirkegaard R.H."/>
            <person name="Daims H."/>
        </authorList>
    </citation>
    <scope>NUCLEOTIDE SEQUENCE [LARGE SCALE GENOMIC DNA]</scope>
</reference>
<evidence type="ECO:0000259" key="8">
    <source>
        <dbReference type="PROSITE" id="PS50156"/>
    </source>
</evidence>
<protein>
    <submittedName>
        <fullName evidence="9">MMPL family transporter</fullName>
    </submittedName>
</protein>
<dbReference type="PANTHER" id="PTHR33406:SF13">
    <property type="entry name" value="MEMBRANE PROTEIN YDFJ"/>
    <property type="match status" value="1"/>
</dbReference>
<dbReference type="SUPFAM" id="SSF82866">
    <property type="entry name" value="Multidrug efflux transporter AcrB transmembrane domain"/>
    <property type="match status" value="2"/>
</dbReference>
<feature type="transmembrane region" description="Helical" evidence="7">
    <location>
        <begin position="745"/>
        <end position="768"/>
    </location>
</feature>
<evidence type="ECO:0000256" key="7">
    <source>
        <dbReference type="SAM" id="Phobius"/>
    </source>
</evidence>
<sequence length="812" mass="91728">MKSVLKFIFRKIIHPYPFWILAIALALSGLSLWYASGLQLNSRMDRLLPQSLPLIQDFNKVVAKTGGSGPLAVVLEDLEQVQAEKIIEDLTPRLRKVPGVQFVDSKLPVEFLEDRQLVMATRRNLLELEALMDEAVNYAREQFGGLFITGAENFDSERLQAFADEFHIFDSLNPYYAGKRKEGFYARKQSTRNFYIFIQPLGTVTDTGFTERFVEQIQATIDDSGWTQKVPGLNIKLTGSLIVRIEENTTIVRDLTRSAIVAAGLAIFIIGIYTRSLFALPLIFFPLFLSMTYTFALTRLWVGELNMISGFLVAILLGLGIDYGIHLYIRFKQELLKGQPIADSAELVITQVGRSGMMAMLTTASIFSILITADFKGFSEFGQIATIGIFSAFISYLFLFPALILVFDKIHWLRKPQPRVFNLNITNLYSNTPYFLTALFLLLTITSLFLIPDIKFEYDFRNLRGESPAADYETATTEDFGYAFSPTVVLASDKEHLFHIHQALEKIKLKHREESTIGVVHSLNLFSRKEYDSKQDVIEQIQENFKLDEDIILLSLGKKRLDRLKELLYADPFNEDKIPPLLIKKFTAGDEYLALIFSPAKKNFFDIRNIYQLETEVAELRERLAKQDIEVAILNENLLAAKVMDWVKERGPQAFATALGVVFLLLLLDLRNFSHALKTFLPLVAGLSLTGALMALFQIKLNFINFVMLPSIVGIMIDHCIYLTHHILDYNPEKTIQSIKETGSAIILSALTTLSGYASLNVAGHAGIRSIASVVELGIITCTACALFMLPALFELGHHQLKFKRKEKSKKL</sequence>
<dbReference type="InterPro" id="IPR004869">
    <property type="entry name" value="MMPL_dom"/>
</dbReference>
<name>A0A7T0G325_9BACT</name>
<evidence type="ECO:0000256" key="5">
    <source>
        <dbReference type="ARBA" id="ARBA00023136"/>
    </source>
</evidence>
<feature type="domain" description="SSD" evidence="8">
    <location>
        <begin position="288"/>
        <end position="406"/>
    </location>
</feature>
<keyword evidence="6" id="KW-0175">Coiled coil</keyword>
<dbReference type="AlphaFoldDB" id="A0A7T0G325"/>
<feature type="transmembrane region" description="Helical" evidence="7">
    <location>
        <begin position="703"/>
        <end position="724"/>
    </location>
</feature>